<dbReference type="VEuPathDB" id="FungiDB:MELLADRAFT_103717"/>
<dbReference type="GeneID" id="18922057"/>
<accession>F4RCQ8</accession>
<evidence type="ECO:0000313" key="3">
    <source>
        <dbReference type="Proteomes" id="UP000001072"/>
    </source>
</evidence>
<feature type="region of interest" description="Disordered" evidence="1">
    <location>
        <begin position="20"/>
        <end position="106"/>
    </location>
</feature>
<evidence type="ECO:0000256" key="1">
    <source>
        <dbReference type="SAM" id="MobiDB-lite"/>
    </source>
</evidence>
<proteinExistence type="predicted"/>
<dbReference type="AlphaFoldDB" id="F4RCQ8"/>
<dbReference type="KEGG" id="mlr:MELLADRAFT_103717"/>
<protein>
    <submittedName>
        <fullName evidence="2">Uncharacterized protein</fullName>
    </submittedName>
</protein>
<dbReference type="RefSeq" id="XP_007406730.1">
    <property type="nucleotide sequence ID" value="XM_007406668.1"/>
</dbReference>
<dbReference type="HOGENOM" id="CLU_1635759_0_0_1"/>
<dbReference type="Proteomes" id="UP000001072">
    <property type="component" value="Unassembled WGS sequence"/>
</dbReference>
<organism evidence="3">
    <name type="scientific">Melampsora larici-populina (strain 98AG31 / pathotype 3-4-7)</name>
    <name type="common">Poplar leaf rust fungus</name>
    <dbReference type="NCBI Taxonomy" id="747676"/>
    <lineage>
        <taxon>Eukaryota</taxon>
        <taxon>Fungi</taxon>
        <taxon>Dikarya</taxon>
        <taxon>Basidiomycota</taxon>
        <taxon>Pucciniomycotina</taxon>
        <taxon>Pucciniomycetes</taxon>
        <taxon>Pucciniales</taxon>
        <taxon>Melampsoraceae</taxon>
        <taxon>Melampsora</taxon>
    </lineage>
</organism>
<dbReference type="EMBL" id="GL883096">
    <property type="protein sequence ID" value="EGG09676.1"/>
    <property type="molecule type" value="Genomic_DNA"/>
</dbReference>
<evidence type="ECO:0000313" key="2">
    <source>
        <dbReference type="EMBL" id="EGG09676.1"/>
    </source>
</evidence>
<name>F4RCQ8_MELLP</name>
<keyword evidence="3" id="KW-1185">Reference proteome</keyword>
<feature type="compositionally biased region" description="Low complexity" evidence="1">
    <location>
        <begin position="75"/>
        <end position="94"/>
    </location>
</feature>
<reference evidence="3" key="1">
    <citation type="journal article" date="2011" name="Proc. Natl. Acad. Sci. U.S.A.">
        <title>Obligate biotrophy features unraveled by the genomic analysis of rust fungi.</title>
        <authorList>
            <person name="Duplessis S."/>
            <person name="Cuomo C.A."/>
            <person name="Lin Y.-C."/>
            <person name="Aerts A."/>
            <person name="Tisserant E."/>
            <person name="Veneault-Fourrey C."/>
            <person name="Joly D.L."/>
            <person name="Hacquard S."/>
            <person name="Amselem J."/>
            <person name="Cantarel B.L."/>
            <person name="Chiu R."/>
            <person name="Coutinho P.M."/>
            <person name="Feau N."/>
            <person name="Field M."/>
            <person name="Frey P."/>
            <person name="Gelhaye E."/>
            <person name="Goldberg J."/>
            <person name="Grabherr M.G."/>
            <person name="Kodira C.D."/>
            <person name="Kohler A."/>
            <person name="Kuees U."/>
            <person name="Lindquist E.A."/>
            <person name="Lucas S.M."/>
            <person name="Mago R."/>
            <person name="Mauceli E."/>
            <person name="Morin E."/>
            <person name="Murat C."/>
            <person name="Pangilinan J.L."/>
            <person name="Park R."/>
            <person name="Pearson M."/>
            <person name="Quesneville H."/>
            <person name="Rouhier N."/>
            <person name="Sakthikumar S."/>
            <person name="Salamov A.A."/>
            <person name="Schmutz J."/>
            <person name="Selles B."/>
            <person name="Shapiro H."/>
            <person name="Tanguay P."/>
            <person name="Tuskan G.A."/>
            <person name="Henrissat B."/>
            <person name="Van de Peer Y."/>
            <person name="Rouze P."/>
            <person name="Ellis J.G."/>
            <person name="Dodds P.N."/>
            <person name="Schein J.E."/>
            <person name="Zhong S."/>
            <person name="Hamelin R.C."/>
            <person name="Grigoriev I.V."/>
            <person name="Szabo L.J."/>
            <person name="Martin F."/>
        </authorList>
    </citation>
    <scope>NUCLEOTIDE SEQUENCE [LARGE SCALE GENOMIC DNA]</scope>
    <source>
        <strain evidence="3">98AG31 / pathotype 3-4-7</strain>
    </source>
</reference>
<gene>
    <name evidence="2" type="ORF">MELLADRAFT_103717</name>
</gene>
<dbReference type="InParanoid" id="F4RCQ8"/>
<sequence length="162" mass="18055">MPGMIKMAFDCSVPTVLVLPPQNATSQQVKMRTRDSDTSYAPKTSKRREPSQDIDSDTSILSVHNTAAKHKKKVAPLPKAKPQKSKASASAPTASDDERISANVTKTTLRADSDVEVVDQPRKRHKVEHPESDLAKLRAYYGKPFRKPGDVSWFSLLLPYYF</sequence>